<keyword evidence="3 10" id="KW-0812">Transmembrane</keyword>
<evidence type="ECO:0000256" key="2">
    <source>
        <dbReference type="ARBA" id="ARBA00007717"/>
    </source>
</evidence>
<dbReference type="Proteomes" id="UP001470230">
    <property type="component" value="Unassembled WGS sequence"/>
</dbReference>
<dbReference type="InterPro" id="IPR007484">
    <property type="entry name" value="Peptidase_M28"/>
</dbReference>
<keyword evidence="7 10" id="KW-0472">Membrane</keyword>
<evidence type="ECO:0000256" key="1">
    <source>
        <dbReference type="ARBA" id="ARBA00004389"/>
    </source>
</evidence>
<keyword evidence="5" id="KW-0256">Endoplasmic reticulum</keyword>
<evidence type="ECO:0000256" key="6">
    <source>
        <dbReference type="ARBA" id="ARBA00022989"/>
    </source>
</evidence>
<sequence length="486" mass="55826">MHNDNLPRQNSAWRGFKAYRLIQFYAYISNRTLFGSTHVSIDHKIADINSKPSSSQVIITPIENISVSKISSHIHVSSPIVFILPHKPIDTNLIEYYLINSAHKSSIYFTNDIKKIPSNYSFLKTLQMQTNSIKQNTVLHNIIGTINLSKNKEQNVILITASYDTFSAAPSLHVGASNGISVASFLEIIHILSKHYLPQNYAFVFAMTGGRFCGMEGIQHFLENNKIKFDFAISIESIFTPILHGHLGMKFENTNFQKKLNIDSIKSSCNYNLKEHCFQKFLFNLKRTLDQVNIPLEIKLSDSQFSQLIFNHFQIPSVAISGGPLYSSLTDNFLNVSRSDNFTWAFSEALFRTMYDLPIIYEVVDKKIVNTSFWANSIGNTPRLAPFIDKSLPEVFRSWMNSFTDEIFIEEWESKNCYIPYSSTDCILKFYNPIPKNIQFVLIIISILYGLCIYFIIAGCSSFHSIYRNMWSCITRPFCFHVRKRN</sequence>
<dbReference type="Gene3D" id="3.40.630.10">
    <property type="entry name" value="Zn peptidases"/>
    <property type="match status" value="1"/>
</dbReference>
<evidence type="ECO:0000256" key="4">
    <source>
        <dbReference type="ARBA" id="ARBA00022729"/>
    </source>
</evidence>
<comment type="similarity">
    <text evidence="2">Belongs to the nicastrin family.</text>
</comment>
<evidence type="ECO:0000256" key="3">
    <source>
        <dbReference type="ARBA" id="ARBA00022692"/>
    </source>
</evidence>
<organism evidence="12 13">
    <name type="scientific">Tritrichomonas musculus</name>
    <dbReference type="NCBI Taxonomy" id="1915356"/>
    <lineage>
        <taxon>Eukaryota</taxon>
        <taxon>Metamonada</taxon>
        <taxon>Parabasalia</taxon>
        <taxon>Tritrichomonadida</taxon>
        <taxon>Tritrichomonadidae</taxon>
        <taxon>Tritrichomonas</taxon>
    </lineage>
</organism>
<comment type="subcellular location">
    <subcellularLocation>
        <location evidence="1">Endoplasmic reticulum membrane</location>
        <topology evidence="1">Single-pass membrane protein</topology>
    </subcellularLocation>
</comment>
<keyword evidence="8" id="KW-0325">Glycoprotein</keyword>
<dbReference type="SUPFAM" id="SSF53187">
    <property type="entry name" value="Zn-dependent exopeptidases"/>
    <property type="match status" value="1"/>
</dbReference>
<reference evidence="12 13" key="1">
    <citation type="submission" date="2024-04" db="EMBL/GenBank/DDBJ databases">
        <title>Tritrichomonas musculus Genome.</title>
        <authorList>
            <person name="Alves-Ferreira E."/>
            <person name="Grigg M."/>
            <person name="Lorenzi H."/>
            <person name="Galac M."/>
        </authorList>
    </citation>
    <scope>NUCLEOTIDE SEQUENCE [LARGE SCALE GENOMIC DNA]</scope>
    <source>
        <strain evidence="12 13">EAF2021</strain>
    </source>
</reference>
<feature type="domain" description="Peptidase M28" evidence="11">
    <location>
        <begin position="141"/>
        <end position="231"/>
    </location>
</feature>
<protein>
    <recommendedName>
        <fullName evidence="9">BOS complex subunit NCLN</fullName>
    </recommendedName>
</protein>
<proteinExistence type="inferred from homology"/>
<keyword evidence="13" id="KW-1185">Reference proteome</keyword>
<dbReference type="Pfam" id="PF04389">
    <property type="entry name" value="Peptidase_M28"/>
    <property type="match status" value="1"/>
</dbReference>
<evidence type="ECO:0000256" key="5">
    <source>
        <dbReference type="ARBA" id="ARBA00022824"/>
    </source>
</evidence>
<name>A0ABR2JTF9_9EUKA</name>
<dbReference type="PANTHER" id="PTHR31826">
    <property type="entry name" value="NICALIN"/>
    <property type="match status" value="1"/>
</dbReference>
<evidence type="ECO:0000259" key="11">
    <source>
        <dbReference type="Pfam" id="PF04389"/>
    </source>
</evidence>
<evidence type="ECO:0000313" key="13">
    <source>
        <dbReference type="Proteomes" id="UP001470230"/>
    </source>
</evidence>
<comment type="caution">
    <text evidence="12">The sequence shown here is derived from an EMBL/GenBank/DDBJ whole genome shotgun (WGS) entry which is preliminary data.</text>
</comment>
<evidence type="ECO:0000256" key="9">
    <source>
        <dbReference type="ARBA" id="ARBA00034873"/>
    </source>
</evidence>
<evidence type="ECO:0000256" key="10">
    <source>
        <dbReference type="SAM" id="Phobius"/>
    </source>
</evidence>
<dbReference type="InterPro" id="IPR016574">
    <property type="entry name" value="Nicalin"/>
</dbReference>
<gene>
    <name evidence="12" type="ORF">M9Y10_004481</name>
</gene>
<dbReference type="EMBL" id="JAPFFF010000010">
    <property type="protein sequence ID" value="KAK8881721.1"/>
    <property type="molecule type" value="Genomic_DNA"/>
</dbReference>
<keyword evidence="6 10" id="KW-1133">Transmembrane helix</keyword>
<feature type="transmembrane region" description="Helical" evidence="10">
    <location>
        <begin position="438"/>
        <end position="460"/>
    </location>
</feature>
<evidence type="ECO:0000256" key="8">
    <source>
        <dbReference type="ARBA" id="ARBA00023180"/>
    </source>
</evidence>
<keyword evidence="4" id="KW-0732">Signal</keyword>
<evidence type="ECO:0000256" key="7">
    <source>
        <dbReference type="ARBA" id="ARBA00023136"/>
    </source>
</evidence>
<accession>A0ABR2JTF9</accession>
<evidence type="ECO:0000313" key="12">
    <source>
        <dbReference type="EMBL" id="KAK8881721.1"/>
    </source>
</evidence>